<feature type="transmembrane region" description="Helical" evidence="5">
    <location>
        <begin position="6"/>
        <end position="23"/>
    </location>
</feature>
<feature type="transmembrane region" description="Helical" evidence="5">
    <location>
        <begin position="192"/>
        <end position="218"/>
    </location>
</feature>
<evidence type="ECO:0000313" key="9">
    <source>
        <dbReference type="Proteomes" id="UP000287853"/>
    </source>
</evidence>
<feature type="transmembrane region" description="Helical" evidence="5">
    <location>
        <begin position="371"/>
        <end position="391"/>
    </location>
</feature>
<evidence type="ECO:0000259" key="7">
    <source>
        <dbReference type="Pfam" id="PF00999"/>
    </source>
</evidence>
<dbReference type="Proteomes" id="UP000287853">
    <property type="component" value="Unassembled WGS sequence"/>
</dbReference>
<evidence type="ECO:0000256" key="2">
    <source>
        <dbReference type="ARBA" id="ARBA00022692"/>
    </source>
</evidence>
<dbReference type="InterPro" id="IPR038770">
    <property type="entry name" value="Na+/solute_symporter_sf"/>
</dbReference>
<evidence type="ECO:0000256" key="4">
    <source>
        <dbReference type="ARBA" id="ARBA00023136"/>
    </source>
</evidence>
<feature type="transmembrane region" description="Helical" evidence="5">
    <location>
        <begin position="159"/>
        <end position="180"/>
    </location>
</feature>
<feature type="domain" description="Cation/H+ exchanger transmembrane" evidence="7">
    <location>
        <begin position="18"/>
        <end position="381"/>
    </location>
</feature>
<dbReference type="GO" id="GO:0016020">
    <property type="term" value="C:membrane"/>
    <property type="evidence" value="ECO:0007669"/>
    <property type="project" value="UniProtKB-SubCell"/>
</dbReference>
<dbReference type="InterPro" id="IPR006016">
    <property type="entry name" value="UspA"/>
</dbReference>
<dbReference type="AlphaFoldDB" id="A0A3S3QP28"/>
<dbReference type="GO" id="GO:1902600">
    <property type="term" value="P:proton transmembrane transport"/>
    <property type="evidence" value="ECO:0007669"/>
    <property type="project" value="InterPro"/>
</dbReference>
<dbReference type="GO" id="GO:0015297">
    <property type="term" value="F:antiporter activity"/>
    <property type="evidence" value="ECO:0007669"/>
    <property type="project" value="InterPro"/>
</dbReference>
<evidence type="ECO:0000259" key="6">
    <source>
        <dbReference type="Pfam" id="PF00582"/>
    </source>
</evidence>
<keyword evidence="2 5" id="KW-0812">Transmembrane</keyword>
<evidence type="ECO:0000256" key="3">
    <source>
        <dbReference type="ARBA" id="ARBA00022989"/>
    </source>
</evidence>
<protein>
    <submittedName>
        <fullName evidence="8">Kef-type K+ transport system, membrane component KefB</fullName>
    </submittedName>
</protein>
<dbReference type="PANTHER" id="PTHR43021:SF2">
    <property type="entry name" value="CATION_H+ EXCHANGER DOMAIN-CONTAINING PROTEIN"/>
    <property type="match status" value="1"/>
</dbReference>
<feature type="domain" description="UspA" evidence="6">
    <location>
        <begin position="658"/>
        <end position="700"/>
    </location>
</feature>
<feature type="transmembrane region" description="Helical" evidence="5">
    <location>
        <begin position="285"/>
        <end position="304"/>
    </location>
</feature>
<dbReference type="Gene3D" id="3.40.50.12370">
    <property type="match status" value="1"/>
</dbReference>
<organism evidence="8 9">
    <name type="scientific">Candidatus Electrothrix aarhusensis</name>
    <dbReference type="NCBI Taxonomy" id="1859131"/>
    <lineage>
        <taxon>Bacteria</taxon>
        <taxon>Pseudomonadati</taxon>
        <taxon>Thermodesulfobacteriota</taxon>
        <taxon>Desulfobulbia</taxon>
        <taxon>Desulfobulbales</taxon>
        <taxon>Desulfobulbaceae</taxon>
        <taxon>Candidatus Electrothrix</taxon>
    </lineage>
</organism>
<feature type="transmembrane region" description="Helical" evidence="5">
    <location>
        <begin position="35"/>
        <end position="54"/>
    </location>
</feature>
<evidence type="ECO:0000256" key="1">
    <source>
        <dbReference type="ARBA" id="ARBA00004141"/>
    </source>
</evidence>
<name>A0A3S3QP28_9BACT</name>
<dbReference type="InterPro" id="IPR006153">
    <property type="entry name" value="Cation/H_exchanger_TM"/>
</dbReference>
<dbReference type="Pfam" id="PF00999">
    <property type="entry name" value="Na_H_Exchanger"/>
    <property type="match status" value="1"/>
</dbReference>
<feature type="transmembrane region" description="Helical" evidence="5">
    <location>
        <begin position="310"/>
        <end position="328"/>
    </location>
</feature>
<dbReference type="Pfam" id="PF00582">
    <property type="entry name" value="Usp"/>
    <property type="match status" value="1"/>
</dbReference>
<keyword evidence="4 5" id="KW-0472">Membrane</keyword>
<feature type="transmembrane region" description="Helical" evidence="5">
    <location>
        <begin position="121"/>
        <end position="138"/>
    </location>
</feature>
<keyword evidence="9" id="KW-1185">Reference proteome</keyword>
<sequence length="713" mass="77516">MIHDATFGIAILLGTGLAIAKLAQMLRLPSVTGFILAGLLLGESGLSIITVDLLGHQLDHFTSIALMLIAFGIGEHVELRRLDGMGRDVTYIAVIQGLAAFILVTLATLYTTWLVSGAESITRHHVILSMLLGAIAWPRPPAAILHVNTRARHPRSHDLTLMAVVAVDDAIAIMIFGIAVSTAHNLASTEGLSIASILFCFYEIGGSLIVGILTGLLIDKVLDKLHNNGEMLTAGLALLLLCGELTRQLHLSSLLAGMMAGFVMINRAERDVRLFRIINGFEPPIYVLFFTLAGVHLNLSALKLAGWVGMAYFIARIIGKYFGSWIGASLSGATKDVRNFLGLALIPQAGVAIGFVFMVSTDPKLADWATTITPVVLAGVVLSELCGPLLVRMTMEKAGEINQELVRKQPGSALSRLFSRGAAHGTSPALEPWTKGEIQAPASPVGMVVVGTYHFATARALARVATVLAHHFDALPLAVRVHKKEEDKLTKEERQDLFFPETDEASQLGYPIRTEVLYDKRASALIAATHEHQAKALVLGYPISRDPLKFQKILDPVVAAVSCPVIAVRFVGTMTWERILIPFLQPEELKNLLPIIEAMITSCHPQLTFQHLLFADSTRDEIRAREKELESWASSTVYDADAIRCLAEASESRLESILREARHHDLIIMTASQLKGMKRRILGSLANVVVENCKNPVFVVYPGKPQKNSEPTG</sequence>
<dbReference type="Gene3D" id="1.20.1530.20">
    <property type="match status" value="1"/>
</dbReference>
<dbReference type="EMBL" id="MTKO01000116">
    <property type="protein sequence ID" value="RWX43578.1"/>
    <property type="molecule type" value="Genomic_DNA"/>
</dbReference>
<proteinExistence type="predicted"/>
<feature type="transmembrane region" description="Helical" evidence="5">
    <location>
        <begin position="89"/>
        <end position="115"/>
    </location>
</feature>
<feature type="transmembrane region" description="Helical" evidence="5">
    <location>
        <begin position="340"/>
        <end position="359"/>
    </location>
</feature>
<dbReference type="CDD" id="cd00293">
    <property type="entry name" value="USP-like"/>
    <property type="match status" value="1"/>
</dbReference>
<evidence type="ECO:0000313" key="8">
    <source>
        <dbReference type="EMBL" id="RWX43578.1"/>
    </source>
</evidence>
<evidence type="ECO:0000256" key="5">
    <source>
        <dbReference type="SAM" id="Phobius"/>
    </source>
</evidence>
<comment type="caution">
    <text evidence="8">The sequence shown here is derived from an EMBL/GenBank/DDBJ whole genome shotgun (WGS) entry which is preliminary data.</text>
</comment>
<dbReference type="PANTHER" id="PTHR43021">
    <property type="entry name" value="NA(+)/H(+) ANTIPORTER-RELATED"/>
    <property type="match status" value="1"/>
</dbReference>
<gene>
    <name evidence="8" type="ORF">H206_03194</name>
</gene>
<keyword evidence="3 5" id="KW-1133">Transmembrane helix</keyword>
<comment type="subcellular location">
    <subcellularLocation>
        <location evidence="1">Membrane</location>
        <topology evidence="1">Multi-pass membrane protein</topology>
    </subcellularLocation>
</comment>
<feature type="transmembrane region" description="Helical" evidence="5">
    <location>
        <begin position="60"/>
        <end position="77"/>
    </location>
</feature>
<dbReference type="SUPFAM" id="SSF52402">
    <property type="entry name" value="Adenine nucleotide alpha hydrolases-like"/>
    <property type="match status" value="1"/>
</dbReference>
<accession>A0A3S3QP28</accession>
<reference evidence="8 9" key="1">
    <citation type="submission" date="2017-01" db="EMBL/GenBank/DDBJ databases">
        <title>The cable genome- insights into the physiology and evolution of filamentous bacteria capable of sulfide oxidation via long distance electron transfer.</title>
        <authorList>
            <person name="Schreiber L."/>
            <person name="Bjerg J.T."/>
            <person name="Boggild A."/>
            <person name="Van De Vossenberg J."/>
            <person name="Meysman F."/>
            <person name="Nielsen L.P."/>
            <person name="Schramm A."/>
            <person name="Kjeldsen K.U."/>
        </authorList>
    </citation>
    <scope>NUCLEOTIDE SEQUENCE [LARGE SCALE GENOMIC DNA]</scope>
    <source>
        <strain evidence="8">MCF</strain>
    </source>
</reference>